<accession>A0A433DDC0</accession>
<gene>
    <name evidence="1" type="ORF">BC936DRAFT_143933</name>
</gene>
<dbReference type="AlphaFoldDB" id="A0A433DDC0"/>
<evidence type="ECO:0000313" key="1">
    <source>
        <dbReference type="EMBL" id="RUP48806.1"/>
    </source>
</evidence>
<organism evidence="1 2">
    <name type="scientific">Jimgerdemannia flammicorona</name>
    <dbReference type="NCBI Taxonomy" id="994334"/>
    <lineage>
        <taxon>Eukaryota</taxon>
        <taxon>Fungi</taxon>
        <taxon>Fungi incertae sedis</taxon>
        <taxon>Mucoromycota</taxon>
        <taxon>Mucoromycotina</taxon>
        <taxon>Endogonomycetes</taxon>
        <taxon>Endogonales</taxon>
        <taxon>Endogonaceae</taxon>
        <taxon>Jimgerdemannia</taxon>
    </lineage>
</organism>
<dbReference type="OrthoDB" id="2124108at2759"/>
<proteinExistence type="predicted"/>
<dbReference type="InterPro" id="IPR011990">
    <property type="entry name" value="TPR-like_helical_dom_sf"/>
</dbReference>
<reference evidence="1 2" key="1">
    <citation type="journal article" date="2018" name="New Phytol.">
        <title>Phylogenomics of Endogonaceae and evolution of mycorrhizas within Mucoromycota.</title>
        <authorList>
            <person name="Chang Y."/>
            <person name="Desiro A."/>
            <person name="Na H."/>
            <person name="Sandor L."/>
            <person name="Lipzen A."/>
            <person name="Clum A."/>
            <person name="Barry K."/>
            <person name="Grigoriev I.V."/>
            <person name="Martin F.M."/>
            <person name="Stajich J.E."/>
            <person name="Smith M.E."/>
            <person name="Bonito G."/>
            <person name="Spatafora J.W."/>
        </authorList>
    </citation>
    <scope>NUCLEOTIDE SEQUENCE [LARGE SCALE GENOMIC DNA]</scope>
    <source>
        <strain evidence="1 2">GMNB39</strain>
    </source>
</reference>
<evidence type="ECO:0000313" key="2">
    <source>
        <dbReference type="Proteomes" id="UP000268093"/>
    </source>
</evidence>
<dbReference type="SUPFAM" id="SSF48452">
    <property type="entry name" value="TPR-like"/>
    <property type="match status" value="1"/>
</dbReference>
<protein>
    <submittedName>
        <fullName evidence="1">Uncharacterized protein</fullName>
    </submittedName>
</protein>
<keyword evidence="2" id="KW-1185">Reference proteome</keyword>
<dbReference type="Proteomes" id="UP000268093">
    <property type="component" value="Unassembled WGS sequence"/>
</dbReference>
<dbReference type="EMBL" id="RBNI01002940">
    <property type="protein sequence ID" value="RUP48806.1"/>
    <property type="molecule type" value="Genomic_DNA"/>
</dbReference>
<comment type="caution">
    <text evidence="1">The sequence shown here is derived from an EMBL/GenBank/DDBJ whole genome shotgun (WGS) entry which is preliminary data.</text>
</comment>
<sequence length="384" mass="43922">MFPHPRSQIRIMTDETFTEAHGFVQFDFAFDDEDLFAEEKASRVSQQQYYEAKREYGGVTNHSTLLASTSHPPFRQHGTNPLFSFFFCQWFNSVKPVSTIMLDRSGPNELKSSIEYHYLHGRHAHALTLALQYIHYVEQNRGQTRVQSAREMLEIAARCSIRVGDIPTAVTCVEKIESNEPGLWLFRGEVYEAAGRFADSIRSYIRYNLLRKSDYNVWKHMGTTLFSASLSTTSLPLPNLSTHLAHLCLLRAHTIMNLSRWADIPFVQRRFRHELGEVEVAIRRVEEAGGNLEKALAWWAEYQDVEVNGSGSDEELVGGNLFIGWESAGGIDLQSVRWIVPSVLFSPIDAVVDDLAVIQRHMLVDQLRVTLHRLVIHRRLGHQP</sequence>
<name>A0A433DDC0_9FUNG</name>